<protein>
    <recommendedName>
        <fullName evidence="3">Ras family protein</fullName>
    </recommendedName>
</protein>
<evidence type="ECO:0008006" key="3">
    <source>
        <dbReference type="Google" id="ProtNLM"/>
    </source>
</evidence>
<dbReference type="OrthoDB" id="10512332at2759"/>
<sequence length="179" mass="20313">MGCGSSSDIINTSLPMSMVRSIKSTCLVFGMPDSGQETFVNSIEKCFSSISPMKELPFEFYVASTDRLDRATWIDEFQKHSRIIISFFFADISSKASILASVRTLNWFRCEISPKTNLFTVVLIKTDKDIESVNYLKNLLGDSIEFSTFNEDNPNDVRIYVEHIIGLVAQQTRYSSLFK</sequence>
<reference evidence="1" key="2">
    <citation type="journal article" date="2007" name="Science">
        <title>Draft genome sequence of the sexually transmitted pathogen Trichomonas vaginalis.</title>
        <authorList>
            <person name="Carlton J.M."/>
            <person name="Hirt R.P."/>
            <person name="Silva J.C."/>
            <person name="Delcher A.L."/>
            <person name="Schatz M."/>
            <person name="Zhao Q."/>
            <person name="Wortman J.R."/>
            <person name="Bidwell S.L."/>
            <person name="Alsmark U.C.M."/>
            <person name="Besteiro S."/>
            <person name="Sicheritz-Ponten T."/>
            <person name="Noel C.J."/>
            <person name="Dacks J.B."/>
            <person name="Foster P.G."/>
            <person name="Simillion C."/>
            <person name="Van de Peer Y."/>
            <person name="Miranda-Saavedra D."/>
            <person name="Barton G.J."/>
            <person name="Westrop G.D."/>
            <person name="Mueller S."/>
            <person name="Dessi D."/>
            <person name="Fiori P.L."/>
            <person name="Ren Q."/>
            <person name="Paulsen I."/>
            <person name="Zhang H."/>
            <person name="Bastida-Corcuera F.D."/>
            <person name="Simoes-Barbosa A."/>
            <person name="Brown M.T."/>
            <person name="Hayes R.D."/>
            <person name="Mukherjee M."/>
            <person name="Okumura C.Y."/>
            <person name="Schneider R."/>
            <person name="Smith A.J."/>
            <person name="Vanacova S."/>
            <person name="Villalvazo M."/>
            <person name="Haas B.J."/>
            <person name="Pertea M."/>
            <person name="Feldblyum T.V."/>
            <person name="Utterback T.R."/>
            <person name="Shu C.L."/>
            <person name="Osoegawa K."/>
            <person name="de Jong P.J."/>
            <person name="Hrdy I."/>
            <person name="Horvathova L."/>
            <person name="Zubacova Z."/>
            <person name="Dolezal P."/>
            <person name="Malik S.B."/>
            <person name="Logsdon J.M. Jr."/>
            <person name="Henze K."/>
            <person name="Gupta A."/>
            <person name="Wang C.C."/>
            <person name="Dunne R.L."/>
            <person name="Upcroft J.A."/>
            <person name="Upcroft P."/>
            <person name="White O."/>
            <person name="Salzberg S.L."/>
            <person name="Tang P."/>
            <person name="Chiu C.-H."/>
            <person name="Lee Y.-S."/>
            <person name="Embley T.M."/>
            <person name="Coombs G.H."/>
            <person name="Mottram J.C."/>
            <person name="Tachezy J."/>
            <person name="Fraser-Liggett C.M."/>
            <person name="Johnson P.J."/>
        </authorList>
    </citation>
    <scope>NUCLEOTIDE SEQUENCE [LARGE SCALE GENOMIC DNA]</scope>
    <source>
        <strain evidence="1">G3</strain>
    </source>
</reference>
<name>A2DJF2_TRIV3</name>
<keyword evidence="2" id="KW-1185">Reference proteome</keyword>
<evidence type="ECO:0000313" key="2">
    <source>
        <dbReference type="Proteomes" id="UP000001542"/>
    </source>
</evidence>
<dbReference type="SMR" id="A2DJF2"/>
<dbReference type="Proteomes" id="UP000001542">
    <property type="component" value="Unassembled WGS sequence"/>
</dbReference>
<dbReference type="RefSeq" id="XP_001580525.1">
    <property type="nucleotide sequence ID" value="XM_001580475.1"/>
</dbReference>
<dbReference type="VEuPathDB" id="TrichDB:TVAG_136700"/>
<gene>
    <name evidence="1" type="ORF">TVAG_136700</name>
</gene>
<dbReference type="VEuPathDB" id="TrichDB:TVAGG3_0543130"/>
<dbReference type="AlphaFoldDB" id="A2DJF2"/>
<evidence type="ECO:0000313" key="1">
    <source>
        <dbReference type="EMBL" id="EAY19539.1"/>
    </source>
</evidence>
<dbReference type="InParanoid" id="A2DJF2"/>
<organism evidence="1 2">
    <name type="scientific">Trichomonas vaginalis (strain ATCC PRA-98 / G3)</name>
    <dbReference type="NCBI Taxonomy" id="412133"/>
    <lineage>
        <taxon>Eukaryota</taxon>
        <taxon>Metamonada</taxon>
        <taxon>Parabasalia</taxon>
        <taxon>Trichomonadida</taxon>
        <taxon>Trichomonadidae</taxon>
        <taxon>Trichomonas</taxon>
    </lineage>
</organism>
<proteinExistence type="predicted"/>
<accession>A2DJF2</accession>
<reference evidence="1" key="1">
    <citation type="submission" date="2006-10" db="EMBL/GenBank/DDBJ databases">
        <authorList>
            <person name="Amadeo P."/>
            <person name="Zhao Q."/>
            <person name="Wortman J."/>
            <person name="Fraser-Liggett C."/>
            <person name="Carlton J."/>
        </authorList>
    </citation>
    <scope>NUCLEOTIDE SEQUENCE</scope>
    <source>
        <strain evidence="1">G3</strain>
    </source>
</reference>
<dbReference type="KEGG" id="tva:5465067"/>
<dbReference type="EMBL" id="DS113207">
    <property type="protein sequence ID" value="EAY19539.1"/>
    <property type="molecule type" value="Genomic_DNA"/>
</dbReference>